<dbReference type="InterPro" id="IPR000119">
    <property type="entry name" value="Hist_DNA-bd"/>
</dbReference>
<reference evidence="12" key="1">
    <citation type="submission" date="2022-12" db="EMBL/GenBank/DDBJ databases">
        <title>Paracoccus sp. EF6 isolated from a lake water.</title>
        <authorList>
            <person name="Liu H."/>
        </authorList>
    </citation>
    <scope>NUCLEOTIDE SEQUENCE</scope>
    <source>
        <strain evidence="12">EF6</strain>
    </source>
</reference>
<dbReference type="Pfam" id="PF00216">
    <property type="entry name" value="Bac_DNA_binding"/>
    <property type="match status" value="1"/>
</dbReference>
<evidence type="ECO:0000256" key="8">
    <source>
        <dbReference type="ARBA" id="ARBA00033120"/>
    </source>
</evidence>
<evidence type="ECO:0000256" key="1">
    <source>
        <dbReference type="ARBA" id="ARBA00004328"/>
    </source>
</evidence>
<comment type="caution">
    <text evidence="12">The sequence shown here is derived from an EMBL/GenBank/DDBJ whole genome shotgun (WGS) entry which is preliminary data.</text>
</comment>
<keyword evidence="5" id="KW-0235">DNA replication</keyword>
<dbReference type="PANTHER" id="PTHR33175">
    <property type="entry name" value="DNA-BINDING PROTEIN HU"/>
    <property type="match status" value="1"/>
</dbReference>
<evidence type="ECO:0000313" key="13">
    <source>
        <dbReference type="Proteomes" id="UP001149822"/>
    </source>
</evidence>
<comment type="subunit">
    <text evidence="3">Homodimer.</text>
</comment>
<dbReference type="EMBL" id="JAPTYD010000045">
    <property type="protein sequence ID" value="MCZ0963651.1"/>
    <property type="molecule type" value="Genomic_DNA"/>
</dbReference>
<evidence type="ECO:0000256" key="3">
    <source>
        <dbReference type="ARBA" id="ARBA00011738"/>
    </source>
</evidence>
<evidence type="ECO:0000256" key="5">
    <source>
        <dbReference type="ARBA" id="ARBA00022705"/>
    </source>
</evidence>
<gene>
    <name evidence="12" type="ORF">OU682_18780</name>
</gene>
<dbReference type="Proteomes" id="UP001149822">
    <property type="component" value="Unassembled WGS sequence"/>
</dbReference>
<dbReference type="PANTHER" id="PTHR33175:SF13">
    <property type="entry name" value="HISTONE-LIKE PROTEIN"/>
    <property type="match status" value="1"/>
</dbReference>
<keyword evidence="7 12" id="KW-0238">DNA-binding</keyword>
<evidence type="ECO:0000256" key="7">
    <source>
        <dbReference type="ARBA" id="ARBA00023125"/>
    </source>
</evidence>
<sequence length="94" mass="9940">MKPMTKTELLATLAEKSGIEKKNVSSVLNALSEVATSIVSEGGALTLPGLGKLACRDRPERQVRNPSTGEAMTKPADRVVKFTVAKALKDSVNS</sequence>
<dbReference type="GO" id="GO:0003677">
    <property type="term" value="F:DNA binding"/>
    <property type="evidence" value="ECO:0007669"/>
    <property type="project" value="UniProtKB-KW"/>
</dbReference>
<evidence type="ECO:0000256" key="9">
    <source>
        <dbReference type="ARBA" id="ARBA00033227"/>
    </source>
</evidence>
<keyword evidence="13" id="KW-1185">Reference proteome</keyword>
<evidence type="ECO:0000256" key="4">
    <source>
        <dbReference type="ARBA" id="ARBA00016145"/>
    </source>
</evidence>
<dbReference type="Gene3D" id="4.10.520.10">
    <property type="entry name" value="IHF-like DNA-binding proteins"/>
    <property type="match status" value="1"/>
</dbReference>
<dbReference type="RefSeq" id="WP_268943744.1">
    <property type="nucleotide sequence ID" value="NZ_JAPTYD010000045.1"/>
</dbReference>
<dbReference type="SMART" id="SM00411">
    <property type="entry name" value="BHL"/>
    <property type="match status" value="1"/>
</dbReference>
<keyword evidence="6" id="KW-0426">Late protein</keyword>
<evidence type="ECO:0000256" key="6">
    <source>
        <dbReference type="ARBA" id="ARBA00022921"/>
    </source>
</evidence>
<protein>
    <recommendedName>
        <fullName evidence="4">Viral histone-like protein</fullName>
    </recommendedName>
    <alternativeName>
        <fullName evidence="9">DNA-binding protein pA104R</fullName>
    </alternativeName>
    <alternativeName>
        <fullName evidence="8">pA104R</fullName>
    </alternativeName>
</protein>
<name>A0ABT4J940_9RHOB</name>
<evidence type="ECO:0000256" key="2">
    <source>
        <dbReference type="ARBA" id="ARBA00010529"/>
    </source>
</evidence>
<dbReference type="CDD" id="cd13831">
    <property type="entry name" value="HU"/>
    <property type="match status" value="1"/>
</dbReference>
<accession>A0ABT4J940</accession>
<evidence type="ECO:0000256" key="10">
    <source>
        <dbReference type="ARBA" id="ARBA00046140"/>
    </source>
</evidence>
<organism evidence="12 13">
    <name type="scientific">Paracoccus benzoatiresistens</name>
    <dbReference type="NCBI Taxonomy" id="2997341"/>
    <lineage>
        <taxon>Bacteria</taxon>
        <taxon>Pseudomonadati</taxon>
        <taxon>Pseudomonadota</taxon>
        <taxon>Alphaproteobacteria</taxon>
        <taxon>Rhodobacterales</taxon>
        <taxon>Paracoccaceae</taxon>
        <taxon>Paracoccus</taxon>
    </lineage>
</organism>
<dbReference type="InterPro" id="IPR010992">
    <property type="entry name" value="IHF-like_DNA-bd_dom_sf"/>
</dbReference>
<evidence type="ECO:0000256" key="11">
    <source>
        <dbReference type="RuleBase" id="RU003939"/>
    </source>
</evidence>
<dbReference type="PRINTS" id="PR01727">
    <property type="entry name" value="DNABINDINGHU"/>
</dbReference>
<proteinExistence type="inferred from homology"/>
<dbReference type="SUPFAM" id="SSF47729">
    <property type="entry name" value="IHF-like DNA-binding proteins"/>
    <property type="match status" value="1"/>
</dbReference>
<evidence type="ECO:0000313" key="12">
    <source>
        <dbReference type="EMBL" id="MCZ0963651.1"/>
    </source>
</evidence>
<comment type="subcellular location">
    <subcellularLocation>
        <location evidence="1">Virion</location>
    </subcellularLocation>
</comment>
<comment type="similarity">
    <text evidence="2 11">Belongs to the bacterial histone-like protein family.</text>
</comment>
<comment type="function">
    <text evidence="10">DNA-binding protein that plays a critical role in nucleoid compaction, genome replication and DNA replication and transcription. Binds to both ssDNA and dsDNA with a binding site covering about 15 nucleotides. Displays DNA-supercoiling activity only when associated with the viral DNA topoisomerase 2.</text>
</comment>